<dbReference type="SUPFAM" id="SSF48498">
    <property type="entry name" value="Tetracyclin repressor-like, C-terminal domain"/>
    <property type="match status" value="1"/>
</dbReference>
<evidence type="ECO:0000259" key="3">
    <source>
        <dbReference type="PROSITE" id="PS50977"/>
    </source>
</evidence>
<sequence length="187" mass="20723">MANENNRYQSILDAALELFLAQGYTSTSIAQIRNKSGATTGSIYHFFKGKPDIAVALWDQAVAGWTRETRNTPQTASAEDTIKASVNGLLRWGSANPDLFRLFEELKVKAQTEEEFGTIKQQMENVHLQGEALYATWQVLGAVKPIPWSVASALIVGPAYTLLSTERVVSDKDRAFLVKMAWEAVKK</sequence>
<evidence type="ECO:0000313" key="5">
    <source>
        <dbReference type="Proteomes" id="UP000199598"/>
    </source>
</evidence>
<dbReference type="InterPro" id="IPR001647">
    <property type="entry name" value="HTH_TetR"/>
</dbReference>
<gene>
    <name evidence="4" type="ORF">SAMN04488518_107108</name>
</gene>
<dbReference type="PANTHER" id="PTHR30055">
    <property type="entry name" value="HTH-TYPE TRANSCRIPTIONAL REGULATOR RUTR"/>
    <property type="match status" value="1"/>
</dbReference>
<keyword evidence="1 2" id="KW-0238">DNA-binding</keyword>
<evidence type="ECO:0000256" key="1">
    <source>
        <dbReference type="ARBA" id="ARBA00023125"/>
    </source>
</evidence>
<dbReference type="EMBL" id="FOSK01000007">
    <property type="protein sequence ID" value="SFK63285.1"/>
    <property type="molecule type" value="Genomic_DNA"/>
</dbReference>
<dbReference type="InterPro" id="IPR023772">
    <property type="entry name" value="DNA-bd_HTH_TetR-type_CS"/>
</dbReference>
<comment type="caution">
    <text evidence="4">The sequence shown here is derived from an EMBL/GenBank/DDBJ whole genome shotgun (WGS) entry which is preliminary data.</text>
</comment>
<proteinExistence type="predicted"/>
<reference evidence="4 5" key="1">
    <citation type="submission" date="2016-10" db="EMBL/GenBank/DDBJ databases">
        <authorList>
            <person name="Varghese N."/>
            <person name="Submissions S."/>
        </authorList>
    </citation>
    <scope>NUCLEOTIDE SEQUENCE [LARGE SCALE GENOMIC DNA]</scope>
    <source>
        <strain evidence="4 5">DSM 16392</strain>
    </source>
</reference>
<evidence type="ECO:0000313" key="4">
    <source>
        <dbReference type="EMBL" id="SFK63285.1"/>
    </source>
</evidence>
<feature type="domain" description="HTH tetR-type" evidence="3">
    <location>
        <begin position="5"/>
        <end position="65"/>
    </location>
</feature>
<dbReference type="Proteomes" id="UP000199598">
    <property type="component" value="Unassembled WGS sequence"/>
</dbReference>
<dbReference type="PRINTS" id="PR00455">
    <property type="entry name" value="HTHTETR"/>
</dbReference>
<feature type="DNA-binding region" description="H-T-H motif" evidence="2">
    <location>
        <begin position="28"/>
        <end position="47"/>
    </location>
</feature>
<organism evidence="4 5">
    <name type="scientific">Pseudovibrio ascidiaceicola</name>
    <dbReference type="NCBI Taxonomy" id="285279"/>
    <lineage>
        <taxon>Bacteria</taxon>
        <taxon>Pseudomonadati</taxon>
        <taxon>Pseudomonadota</taxon>
        <taxon>Alphaproteobacteria</taxon>
        <taxon>Hyphomicrobiales</taxon>
        <taxon>Stappiaceae</taxon>
        <taxon>Pseudovibrio</taxon>
    </lineage>
</organism>
<dbReference type="SUPFAM" id="SSF46689">
    <property type="entry name" value="Homeodomain-like"/>
    <property type="match status" value="1"/>
</dbReference>
<dbReference type="InterPro" id="IPR009057">
    <property type="entry name" value="Homeodomain-like_sf"/>
</dbReference>
<dbReference type="Gene3D" id="1.10.357.10">
    <property type="entry name" value="Tetracycline Repressor, domain 2"/>
    <property type="match status" value="1"/>
</dbReference>
<dbReference type="PROSITE" id="PS50977">
    <property type="entry name" value="HTH_TETR_2"/>
    <property type="match status" value="1"/>
</dbReference>
<name>A0A1I4B3B6_9HYPH</name>
<accession>A0A1I4B3B6</accession>
<evidence type="ECO:0000256" key="2">
    <source>
        <dbReference type="PROSITE-ProRule" id="PRU00335"/>
    </source>
</evidence>
<dbReference type="PROSITE" id="PS01081">
    <property type="entry name" value="HTH_TETR_1"/>
    <property type="match status" value="1"/>
</dbReference>
<dbReference type="RefSeq" id="WP_093520439.1">
    <property type="nucleotide sequence ID" value="NZ_FOSK01000007.1"/>
</dbReference>
<protein>
    <submittedName>
        <fullName evidence="4">Transcriptional regulator, TetR family</fullName>
    </submittedName>
</protein>
<dbReference type="Pfam" id="PF00440">
    <property type="entry name" value="TetR_N"/>
    <property type="match status" value="1"/>
</dbReference>
<dbReference type="InterPro" id="IPR050109">
    <property type="entry name" value="HTH-type_TetR-like_transc_reg"/>
</dbReference>
<keyword evidence="5" id="KW-1185">Reference proteome</keyword>
<dbReference type="PANTHER" id="PTHR30055:SF222">
    <property type="entry name" value="REGULATORY PROTEIN"/>
    <property type="match status" value="1"/>
</dbReference>
<dbReference type="InterPro" id="IPR036271">
    <property type="entry name" value="Tet_transcr_reg_TetR-rel_C_sf"/>
</dbReference>